<organism evidence="1 2">
    <name type="scientific">Ancylostoma ceylanicum</name>
    <dbReference type="NCBI Taxonomy" id="53326"/>
    <lineage>
        <taxon>Eukaryota</taxon>
        <taxon>Metazoa</taxon>
        <taxon>Ecdysozoa</taxon>
        <taxon>Nematoda</taxon>
        <taxon>Chromadorea</taxon>
        <taxon>Rhabditida</taxon>
        <taxon>Rhabditina</taxon>
        <taxon>Rhabditomorpha</taxon>
        <taxon>Strongyloidea</taxon>
        <taxon>Ancylostomatidae</taxon>
        <taxon>Ancylostomatinae</taxon>
        <taxon>Ancylostoma</taxon>
    </lineage>
</organism>
<proteinExistence type="predicted"/>
<accession>A0A016T702</accession>
<keyword evidence="2" id="KW-1185">Reference proteome</keyword>
<name>A0A016T702_9BILA</name>
<dbReference type="AlphaFoldDB" id="A0A016T702"/>
<comment type="caution">
    <text evidence="1">The sequence shown here is derived from an EMBL/GenBank/DDBJ whole genome shotgun (WGS) entry which is preliminary data.</text>
</comment>
<sequence length="81" mass="9055">MLYKHRKVGYAGINYISKTNGIKHSWGSTPSQRDLAPPTAMGEATCWCRRCPVPPPVYQFPLIHVWGSTPAQKVSYHTVLA</sequence>
<dbReference type="Proteomes" id="UP000024635">
    <property type="component" value="Unassembled WGS sequence"/>
</dbReference>
<gene>
    <name evidence="1" type="primary">Acey_s0131.g1658</name>
    <name evidence="1" type="ORF">Y032_0131g1658</name>
</gene>
<evidence type="ECO:0000313" key="1">
    <source>
        <dbReference type="EMBL" id="EYB98495.1"/>
    </source>
</evidence>
<evidence type="ECO:0000313" key="2">
    <source>
        <dbReference type="Proteomes" id="UP000024635"/>
    </source>
</evidence>
<protein>
    <submittedName>
        <fullName evidence="1">Uncharacterized protein</fullName>
    </submittedName>
</protein>
<reference evidence="2" key="1">
    <citation type="journal article" date="2015" name="Nat. Genet.">
        <title>The genome and transcriptome of the zoonotic hookworm Ancylostoma ceylanicum identify infection-specific gene families.</title>
        <authorList>
            <person name="Schwarz E.M."/>
            <person name="Hu Y."/>
            <person name="Antoshechkin I."/>
            <person name="Miller M.M."/>
            <person name="Sternberg P.W."/>
            <person name="Aroian R.V."/>
        </authorList>
    </citation>
    <scope>NUCLEOTIDE SEQUENCE</scope>
    <source>
        <strain evidence="2">HY135</strain>
    </source>
</reference>
<dbReference type="EMBL" id="JARK01001467">
    <property type="protein sequence ID" value="EYB98495.1"/>
    <property type="molecule type" value="Genomic_DNA"/>
</dbReference>